<keyword evidence="1" id="KW-0812">Transmembrane</keyword>
<accession>A0A813IGB6</accession>
<dbReference type="Proteomes" id="UP000626109">
    <property type="component" value="Unassembled WGS sequence"/>
</dbReference>
<protein>
    <submittedName>
        <fullName evidence="2">Uncharacterized protein</fullName>
    </submittedName>
</protein>
<comment type="caution">
    <text evidence="2">The sequence shown here is derived from an EMBL/GenBank/DDBJ whole genome shotgun (WGS) entry which is preliminary data.</text>
</comment>
<reference evidence="2" key="1">
    <citation type="submission" date="2021-02" db="EMBL/GenBank/DDBJ databases">
        <authorList>
            <person name="Dougan E. K."/>
            <person name="Rhodes N."/>
            <person name="Thang M."/>
            <person name="Chan C."/>
        </authorList>
    </citation>
    <scope>NUCLEOTIDE SEQUENCE</scope>
</reference>
<dbReference type="EMBL" id="CAJNNW010008821">
    <property type="protein sequence ID" value="CAE8650427.1"/>
    <property type="molecule type" value="Genomic_DNA"/>
</dbReference>
<dbReference type="AlphaFoldDB" id="A0A813IGB6"/>
<keyword evidence="1" id="KW-0472">Membrane</keyword>
<gene>
    <name evidence="2" type="ORF">PGLA2088_LOCUS8246</name>
</gene>
<proteinExistence type="predicted"/>
<sequence>MVVVVVVVVYGGGGGGSLLVGVADDRLFLSSLFTCFNVSAKQSFCYKFIKIKTTVISNCLFVVVSISIPLFGQSPALASCSLCVCRFVFVSGFCVQRLSGVVFAYLFCVCFYLVACFFLLYCLWFIFIYLLVIDLFCFDCFGCFNVFCLFCQVCDPALYYRF</sequence>
<feature type="transmembrane region" description="Helical" evidence="1">
    <location>
        <begin position="51"/>
        <end position="70"/>
    </location>
</feature>
<keyword evidence="1" id="KW-1133">Transmembrane helix</keyword>
<organism evidence="2 3">
    <name type="scientific">Polarella glacialis</name>
    <name type="common">Dinoflagellate</name>
    <dbReference type="NCBI Taxonomy" id="89957"/>
    <lineage>
        <taxon>Eukaryota</taxon>
        <taxon>Sar</taxon>
        <taxon>Alveolata</taxon>
        <taxon>Dinophyceae</taxon>
        <taxon>Suessiales</taxon>
        <taxon>Suessiaceae</taxon>
        <taxon>Polarella</taxon>
    </lineage>
</organism>
<evidence type="ECO:0000313" key="2">
    <source>
        <dbReference type="EMBL" id="CAE8650427.1"/>
    </source>
</evidence>
<evidence type="ECO:0000313" key="3">
    <source>
        <dbReference type="Proteomes" id="UP000626109"/>
    </source>
</evidence>
<name>A0A813IGB6_POLGL</name>
<evidence type="ECO:0000256" key="1">
    <source>
        <dbReference type="SAM" id="Phobius"/>
    </source>
</evidence>